<reference evidence="1" key="1">
    <citation type="submission" date="2023-07" db="EMBL/GenBank/DDBJ databases">
        <title>AMR profile of multidrug- resistance Chryseobacterium gambrini related strain.</title>
        <authorList>
            <person name="Kirdat K."/>
            <person name="Bhatt A."/>
            <person name="Kuyare S."/>
            <person name="Yadav A."/>
        </authorList>
    </citation>
    <scope>NUCLEOTIDE SEQUENCE</scope>
    <source>
        <strain evidence="1">APV-1</strain>
    </source>
</reference>
<evidence type="ECO:0000313" key="1">
    <source>
        <dbReference type="EMBL" id="MDO3427291.1"/>
    </source>
</evidence>
<dbReference type="InterPro" id="IPR050708">
    <property type="entry name" value="T6SS_VgrG/RHS"/>
</dbReference>
<dbReference type="Gene3D" id="2.180.10.10">
    <property type="entry name" value="RHS repeat-associated core"/>
    <property type="match status" value="1"/>
</dbReference>
<protein>
    <submittedName>
        <fullName evidence="1">RHS repeat-associated core domain-containing protein</fullName>
    </submittedName>
</protein>
<name>A0ABT8U898_9FLAO</name>
<proteinExistence type="predicted"/>
<dbReference type="NCBIfam" id="TIGR03696">
    <property type="entry name" value="Rhs_assc_core"/>
    <property type="match status" value="1"/>
</dbReference>
<keyword evidence="2" id="KW-1185">Reference proteome</keyword>
<dbReference type="PANTHER" id="PTHR32305">
    <property type="match status" value="1"/>
</dbReference>
<accession>A0ABT8U898</accession>
<gene>
    <name evidence="1" type="ORF">QWT87_20635</name>
</gene>
<feature type="non-terminal residue" evidence="1">
    <location>
        <position position="1"/>
    </location>
</feature>
<sequence length="294" mass="31815">GMYDYGARFYMADIGRWGVVDPLAEKMTRHSPYNYAFNNPIRFIDPDGRQNEDWVKRTGQSSWEYNSTITSAQQAKDAGYVAYADGRGDKNSTYITPMSSNGVDTGVDREVVLGEGGNYTVDGKAFIAEDQAPYVSSKEVDKMGKAISMQIYVPAFIMSGGSGSVVMDYLTGAATRGLTDLSTQSFFKGAENVDGRQLLINTFVGGGNSFQSMGKTALANFSLNMTNNFGTSLYNGTFKQDATINTAKIFTGALGTATGIVGGNTFTNTLLPSIYMNGTDKLLNDANDKYNKSR</sequence>
<dbReference type="PANTHER" id="PTHR32305:SF15">
    <property type="entry name" value="PROTEIN RHSA-RELATED"/>
    <property type="match status" value="1"/>
</dbReference>
<dbReference type="InterPro" id="IPR022385">
    <property type="entry name" value="Rhs_assc_core"/>
</dbReference>
<evidence type="ECO:0000313" key="2">
    <source>
        <dbReference type="Proteomes" id="UP001168128"/>
    </source>
</evidence>
<dbReference type="EMBL" id="JAULSJ010000061">
    <property type="protein sequence ID" value="MDO3427291.1"/>
    <property type="molecule type" value="Genomic_DNA"/>
</dbReference>
<dbReference type="Proteomes" id="UP001168128">
    <property type="component" value="Unassembled WGS sequence"/>
</dbReference>
<organism evidence="1 2">
    <name type="scientific">Chryseobacterium urinae</name>
    <dbReference type="NCBI Taxonomy" id="3058400"/>
    <lineage>
        <taxon>Bacteria</taxon>
        <taxon>Pseudomonadati</taxon>
        <taxon>Bacteroidota</taxon>
        <taxon>Flavobacteriia</taxon>
        <taxon>Flavobacteriales</taxon>
        <taxon>Weeksellaceae</taxon>
        <taxon>Chryseobacterium group</taxon>
        <taxon>Chryseobacterium</taxon>
    </lineage>
</organism>
<comment type="caution">
    <text evidence="1">The sequence shown here is derived from an EMBL/GenBank/DDBJ whole genome shotgun (WGS) entry which is preliminary data.</text>
</comment>
<dbReference type="RefSeq" id="WP_302718569.1">
    <property type="nucleotide sequence ID" value="NZ_JAULSJ010000061.1"/>
</dbReference>